<sequence>MTSAETRHRAAAHLLQHPELADRAQPYLAPGGIDWDGLWRGPPWSSREERVIRAAADVCGRTGGAGLEPVTVAELATRPLWDPGPYSRVAEDHSHRVLQALVIAIGLPPDAAQRWLTARYDSVARAMDVWDWGALPTDVDAPTHVLSSRPLAAKAEKHLYFGRLNRVFESLGAEEWTPDEQVLIDVALAFDDRGPGPTLDAVVTLLDEEQLAAVVEGLYIFAFA</sequence>
<evidence type="ECO:0000313" key="1">
    <source>
        <dbReference type="EMBL" id="CAA9493872.1"/>
    </source>
</evidence>
<organism evidence="1">
    <name type="scientific">uncultured Solirubrobacteraceae bacterium</name>
    <dbReference type="NCBI Taxonomy" id="1162706"/>
    <lineage>
        <taxon>Bacteria</taxon>
        <taxon>Bacillati</taxon>
        <taxon>Actinomycetota</taxon>
        <taxon>Thermoleophilia</taxon>
        <taxon>Solirubrobacterales</taxon>
        <taxon>Solirubrobacteraceae</taxon>
        <taxon>environmental samples</taxon>
    </lineage>
</organism>
<accession>A0A6J4SJG0</accession>
<gene>
    <name evidence="1" type="ORF">AVDCRST_MAG38-2798</name>
</gene>
<proteinExistence type="predicted"/>
<protein>
    <submittedName>
        <fullName evidence="1">Uncharacterized protein</fullName>
    </submittedName>
</protein>
<dbReference type="AlphaFoldDB" id="A0A6J4SJG0"/>
<reference evidence="1" key="1">
    <citation type="submission" date="2020-02" db="EMBL/GenBank/DDBJ databases">
        <authorList>
            <person name="Meier V. D."/>
        </authorList>
    </citation>
    <scope>NUCLEOTIDE SEQUENCE</scope>
    <source>
        <strain evidence="1">AVDCRST_MAG38</strain>
    </source>
</reference>
<dbReference type="EMBL" id="CADCVJ010000227">
    <property type="protein sequence ID" value="CAA9493872.1"/>
    <property type="molecule type" value="Genomic_DNA"/>
</dbReference>
<name>A0A6J4SJG0_9ACTN</name>